<dbReference type="KEGG" id="goe:100907020"/>
<reference evidence="9" key="1">
    <citation type="submission" date="2025-08" db="UniProtKB">
        <authorList>
            <consortium name="RefSeq"/>
        </authorList>
    </citation>
    <scope>IDENTIFICATION</scope>
</reference>
<protein>
    <recommendedName>
        <fullName evidence="6">Large ribosomal subunit protein mL43</fullName>
    </recommendedName>
</protein>
<dbReference type="InterPro" id="IPR039927">
    <property type="entry name" value="Ribosomal_mL43"/>
</dbReference>
<keyword evidence="3 9" id="KW-0689">Ribosomal protein</keyword>
<feature type="domain" description="Ribosomal protein/NADH dehydrogenase" evidence="7">
    <location>
        <begin position="48"/>
        <end position="121"/>
    </location>
</feature>
<dbReference type="Pfam" id="PF05047">
    <property type="entry name" value="L51_S25_CI-B8"/>
    <property type="match status" value="1"/>
</dbReference>
<name>A0AAJ6QQT0_9ACAR</name>
<evidence type="ECO:0000259" key="7">
    <source>
        <dbReference type="SMART" id="SM00916"/>
    </source>
</evidence>
<keyword evidence="5" id="KW-0687">Ribonucleoprotein</keyword>
<dbReference type="InterPro" id="IPR007741">
    <property type="entry name" value="Ribosomal_mL43/mS25/NADH_DH"/>
</dbReference>
<comment type="subcellular location">
    <subcellularLocation>
        <location evidence="1">Mitochondrion</location>
    </subcellularLocation>
</comment>
<evidence type="ECO:0000313" key="8">
    <source>
        <dbReference type="Proteomes" id="UP000694867"/>
    </source>
</evidence>
<dbReference type="PANTHER" id="PTHR21396:SF2">
    <property type="entry name" value="LARGE RIBOSOMAL SUBUNIT PROTEIN ML43"/>
    <property type="match status" value="1"/>
</dbReference>
<dbReference type="SMART" id="SM00916">
    <property type="entry name" value="L51_S25_CI-B8"/>
    <property type="match status" value="1"/>
</dbReference>
<dbReference type="GeneID" id="100907020"/>
<dbReference type="CTD" id="84545"/>
<comment type="similarity">
    <text evidence="2">Belongs to the mitochondrion-specific ribosomal protein mL43 family.</text>
</comment>
<evidence type="ECO:0000256" key="2">
    <source>
        <dbReference type="ARBA" id="ARBA00006073"/>
    </source>
</evidence>
<evidence type="ECO:0000256" key="5">
    <source>
        <dbReference type="ARBA" id="ARBA00023274"/>
    </source>
</evidence>
<dbReference type="InterPro" id="IPR036249">
    <property type="entry name" value="Thioredoxin-like_sf"/>
</dbReference>
<keyword evidence="8" id="KW-1185">Reference proteome</keyword>
<evidence type="ECO:0000256" key="6">
    <source>
        <dbReference type="ARBA" id="ARBA00035188"/>
    </source>
</evidence>
<evidence type="ECO:0000256" key="1">
    <source>
        <dbReference type="ARBA" id="ARBA00004173"/>
    </source>
</evidence>
<sequence length="188" mass="21799">MLWIISENRAECSTMNHYKPGFFLKEGFNNGMLQHVPSLARLTFKFCKSHGSSRFMREYIESEIMDLARQCPTAVIYLKPRRHRDPVVVAEYINGHKEELRCNPFSKQELIRWINLMTTTSGRPSNQKLLKYSATSSISIQGPWNPWVYKPTEENLEELPSERLSAAKATYPTATERVLDMVKTSQPR</sequence>
<dbReference type="Gene3D" id="3.40.30.10">
    <property type="entry name" value="Glutaredoxin"/>
    <property type="match status" value="1"/>
</dbReference>
<evidence type="ECO:0000256" key="3">
    <source>
        <dbReference type="ARBA" id="ARBA00022980"/>
    </source>
</evidence>
<dbReference type="SUPFAM" id="SSF52833">
    <property type="entry name" value="Thioredoxin-like"/>
    <property type="match status" value="1"/>
</dbReference>
<dbReference type="RefSeq" id="XP_003741006.1">
    <property type="nucleotide sequence ID" value="XM_003740958.1"/>
</dbReference>
<proteinExistence type="inferred from homology"/>
<dbReference type="GO" id="GO:0003735">
    <property type="term" value="F:structural constituent of ribosome"/>
    <property type="evidence" value="ECO:0007669"/>
    <property type="project" value="InterPro"/>
</dbReference>
<evidence type="ECO:0000256" key="4">
    <source>
        <dbReference type="ARBA" id="ARBA00023128"/>
    </source>
</evidence>
<dbReference type="AlphaFoldDB" id="A0AAJ6QQT0"/>
<dbReference type="PANTHER" id="PTHR21396">
    <property type="entry name" value="39S RIBOSOMAL PROTEIN L43"/>
    <property type="match status" value="1"/>
</dbReference>
<dbReference type="GO" id="GO:0032543">
    <property type="term" value="P:mitochondrial translation"/>
    <property type="evidence" value="ECO:0007669"/>
    <property type="project" value="InterPro"/>
</dbReference>
<keyword evidence="4" id="KW-0496">Mitochondrion</keyword>
<evidence type="ECO:0000313" key="9">
    <source>
        <dbReference type="RefSeq" id="XP_003741006.1"/>
    </source>
</evidence>
<dbReference type="Proteomes" id="UP000694867">
    <property type="component" value="Unplaced"/>
</dbReference>
<organism evidence="8 9">
    <name type="scientific">Galendromus occidentalis</name>
    <name type="common">western predatory mite</name>
    <dbReference type="NCBI Taxonomy" id="34638"/>
    <lineage>
        <taxon>Eukaryota</taxon>
        <taxon>Metazoa</taxon>
        <taxon>Ecdysozoa</taxon>
        <taxon>Arthropoda</taxon>
        <taxon>Chelicerata</taxon>
        <taxon>Arachnida</taxon>
        <taxon>Acari</taxon>
        <taxon>Parasitiformes</taxon>
        <taxon>Mesostigmata</taxon>
        <taxon>Gamasina</taxon>
        <taxon>Phytoseioidea</taxon>
        <taxon>Phytoseiidae</taxon>
        <taxon>Typhlodrominae</taxon>
        <taxon>Galendromus</taxon>
    </lineage>
</organism>
<accession>A0AAJ6QQT0</accession>
<gene>
    <name evidence="9" type="primary">LOC100907020</name>
</gene>
<dbReference type="GO" id="GO:0005762">
    <property type="term" value="C:mitochondrial large ribosomal subunit"/>
    <property type="evidence" value="ECO:0007669"/>
    <property type="project" value="TreeGrafter"/>
</dbReference>